<comment type="caution">
    <text evidence="5">The sequence shown here is derived from an EMBL/GenBank/DDBJ whole genome shotgun (WGS) entry which is preliminary data.</text>
</comment>
<dbReference type="InterPro" id="IPR049053">
    <property type="entry name" value="AFCA-like_C"/>
</dbReference>
<feature type="domain" description="Alpha fucosidase A-like C-terminal" evidence="3">
    <location>
        <begin position="677"/>
        <end position="749"/>
    </location>
</feature>
<feature type="domain" description="Glycosyl hydrolase family 95 N-terminal" evidence="2">
    <location>
        <begin position="6"/>
        <end position="241"/>
    </location>
</feature>
<dbReference type="Pfam" id="PF22124">
    <property type="entry name" value="Glyco_hydro_95_cat"/>
    <property type="match status" value="1"/>
</dbReference>
<evidence type="ECO:0000313" key="6">
    <source>
        <dbReference type="Proteomes" id="UP001595755"/>
    </source>
</evidence>
<evidence type="ECO:0000259" key="2">
    <source>
        <dbReference type="Pfam" id="PF14498"/>
    </source>
</evidence>
<dbReference type="InterPro" id="IPR012341">
    <property type="entry name" value="6hp_glycosidase-like_sf"/>
</dbReference>
<dbReference type="InterPro" id="IPR054363">
    <property type="entry name" value="GH95_cat"/>
</dbReference>
<dbReference type="Pfam" id="PF21307">
    <property type="entry name" value="Glyco_hydro_95_C"/>
    <property type="match status" value="1"/>
</dbReference>
<dbReference type="InterPro" id="IPR027414">
    <property type="entry name" value="GH95_N_dom"/>
</dbReference>
<organism evidence="5 6">
    <name type="scientific">Cohnella boryungensis</name>
    <dbReference type="NCBI Taxonomy" id="768479"/>
    <lineage>
        <taxon>Bacteria</taxon>
        <taxon>Bacillati</taxon>
        <taxon>Bacillota</taxon>
        <taxon>Bacilli</taxon>
        <taxon>Bacillales</taxon>
        <taxon>Paenibacillaceae</taxon>
        <taxon>Cohnella</taxon>
    </lineage>
</organism>
<accession>A0ABV8SJD3</accession>
<sequence length="770" mass="85589">MSEQRLWYKQQAMHWDEALPVGNGRLGGMVFGNPRKERIQLNEDSVWYGGPTDRHNPDARDNLQVIRDLLFAGRLKEAHELAAAALPGIPETQRHYAPLGDLFLTMDHGDETEDYVRELDLENGVARVFYRSGGIGYTREIFCSYPGQVLAVRIRADRPGAVGVSARLTRGTGRYMDGLKRSDPRTIVMHGNSGGENGLAFRAALRAGSEGGTVSLLGEQLQVKNADAVTLILSAATNYRHEDPEDACLRTLDEAFALGAEALFERHLDDYQALFRRVRLTLNANGDRNGESGANADREAEEMPTDERLNRLRQGGDDPGLISLYFHFGRYLLIASSRPGSLPANLQGIWNDQMRPPWDSKFTININTQMNYWPAELCNLSECHEPLFDLIERMRERGRETADRMYGCRGWTAHHNTDIWADTAPQDVYLPATFWPMGGAWLCLHLWEHYQFAPDRAFLAKAYPVMSEAALFLLDYMVEAPNGALVTCPSVSPENTYILPNGEEGTLCYGPAMDNQIVKELFGACITASETLGEDAEFREQLRAAMLRVPDSAVSKDGYLLEWMEDYEEKDLGHRHISHLFALHPGTQIAPGKTPDLAEAAKATLRRRLAHGGGHTGWSRAWIVNFWARLEDGNEAYAHLKALLQSSTLPNLFDNHPPFQIDGNFGGAAGIAEMLLQSHDGCLHLLPALPEAWRSGSIQGLRARGGYELDVAWEDGRLSRAKLTSNSAGTITVKSGSLEVSVVAQAGEVYSIYPEQGRLLTEILPLFREG</sequence>
<evidence type="ECO:0000259" key="3">
    <source>
        <dbReference type="Pfam" id="PF21307"/>
    </source>
</evidence>
<proteinExistence type="predicted"/>
<evidence type="ECO:0000256" key="1">
    <source>
        <dbReference type="SAM" id="MobiDB-lite"/>
    </source>
</evidence>
<dbReference type="Proteomes" id="UP001595755">
    <property type="component" value="Unassembled WGS sequence"/>
</dbReference>
<evidence type="ECO:0000259" key="4">
    <source>
        <dbReference type="Pfam" id="PF22124"/>
    </source>
</evidence>
<feature type="domain" description="Glycosyl hydrolase family 95 catalytic" evidence="4">
    <location>
        <begin position="261"/>
        <end position="675"/>
    </location>
</feature>
<keyword evidence="5" id="KW-0378">Hydrolase</keyword>
<dbReference type="PANTHER" id="PTHR31084">
    <property type="entry name" value="ALPHA-L-FUCOSIDASE 2"/>
    <property type="match status" value="1"/>
</dbReference>
<reference evidence="6" key="1">
    <citation type="journal article" date="2019" name="Int. J. Syst. Evol. Microbiol.">
        <title>The Global Catalogue of Microorganisms (GCM) 10K type strain sequencing project: providing services to taxonomists for standard genome sequencing and annotation.</title>
        <authorList>
            <consortium name="The Broad Institute Genomics Platform"/>
            <consortium name="The Broad Institute Genome Sequencing Center for Infectious Disease"/>
            <person name="Wu L."/>
            <person name="Ma J."/>
        </authorList>
    </citation>
    <scope>NUCLEOTIDE SEQUENCE [LARGE SCALE GENOMIC DNA]</scope>
    <source>
        <strain evidence="6">CGMCC 4.1641</strain>
    </source>
</reference>
<gene>
    <name evidence="5" type="ORF">ACFO1S_25310</name>
</gene>
<dbReference type="InterPro" id="IPR008928">
    <property type="entry name" value="6-hairpin_glycosidase_sf"/>
</dbReference>
<dbReference type="PANTHER" id="PTHR31084:SF0">
    <property type="entry name" value="ALPHA-L-FUCOSIDASE 2"/>
    <property type="match status" value="1"/>
</dbReference>
<dbReference type="Pfam" id="PF14498">
    <property type="entry name" value="Glyco_hyd_65N_2"/>
    <property type="match status" value="1"/>
</dbReference>
<dbReference type="GO" id="GO:0016787">
    <property type="term" value="F:hydrolase activity"/>
    <property type="evidence" value="ECO:0007669"/>
    <property type="project" value="UniProtKB-KW"/>
</dbReference>
<dbReference type="SUPFAM" id="SSF48208">
    <property type="entry name" value="Six-hairpin glycosidases"/>
    <property type="match status" value="1"/>
</dbReference>
<dbReference type="Gene3D" id="1.50.10.10">
    <property type="match status" value="1"/>
</dbReference>
<dbReference type="PIRSF" id="PIRSF007663">
    <property type="entry name" value="UCP007663"/>
    <property type="match status" value="1"/>
</dbReference>
<dbReference type="InterPro" id="IPR016518">
    <property type="entry name" value="Alpha-L-fucosidase"/>
</dbReference>
<keyword evidence="6" id="KW-1185">Reference proteome</keyword>
<feature type="region of interest" description="Disordered" evidence="1">
    <location>
        <begin position="286"/>
        <end position="313"/>
    </location>
</feature>
<dbReference type="EMBL" id="JBHSED010000065">
    <property type="protein sequence ID" value="MFC4306743.1"/>
    <property type="molecule type" value="Genomic_DNA"/>
</dbReference>
<protein>
    <submittedName>
        <fullName evidence="5">Glycoside hydrolase N-terminal domain-containing protein</fullName>
    </submittedName>
</protein>
<name>A0ABV8SJD3_9BACL</name>
<dbReference type="RefSeq" id="WP_204602151.1">
    <property type="nucleotide sequence ID" value="NZ_JBHSED010000065.1"/>
</dbReference>
<evidence type="ECO:0000313" key="5">
    <source>
        <dbReference type="EMBL" id="MFC4306743.1"/>
    </source>
</evidence>